<reference evidence="7 8" key="1">
    <citation type="submission" date="2019-05" db="EMBL/GenBank/DDBJ databases">
        <authorList>
            <person name="Narsing Rao M.P."/>
            <person name="Li W.J."/>
        </authorList>
    </citation>
    <scope>NUCLEOTIDE SEQUENCE [LARGE SCALE GENOMIC DNA]</scope>
    <source>
        <strain evidence="7 8">SYSU_K30003</strain>
    </source>
</reference>
<organism evidence="7 8">
    <name type="scientific">Paenibacillus antri</name>
    <dbReference type="NCBI Taxonomy" id="2582848"/>
    <lineage>
        <taxon>Bacteria</taxon>
        <taxon>Bacillati</taxon>
        <taxon>Bacillota</taxon>
        <taxon>Bacilli</taxon>
        <taxon>Bacillales</taxon>
        <taxon>Paenibacillaceae</taxon>
        <taxon>Paenibacillus</taxon>
    </lineage>
</organism>
<comment type="caution">
    <text evidence="7">The sequence shown here is derived from an EMBL/GenBank/DDBJ whole genome shotgun (WGS) entry which is preliminary data.</text>
</comment>
<evidence type="ECO:0000256" key="1">
    <source>
        <dbReference type="ARBA" id="ARBA00004196"/>
    </source>
</evidence>
<keyword evidence="3" id="KW-0813">Transport</keyword>
<evidence type="ECO:0000256" key="2">
    <source>
        <dbReference type="ARBA" id="ARBA00008520"/>
    </source>
</evidence>
<feature type="chain" id="PRO_5038948171" evidence="6">
    <location>
        <begin position="28"/>
        <end position="453"/>
    </location>
</feature>
<dbReference type="InterPro" id="IPR050490">
    <property type="entry name" value="Bact_solute-bd_prot1"/>
</dbReference>
<feature type="region of interest" description="Disordered" evidence="5">
    <location>
        <begin position="25"/>
        <end position="56"/>
    </location>
</feature>
<evidence type="ECO:0000256" key="4">
    <source>
        <dbReference type="ARBA" id="ARBA00022729"/>
    </source>
</evidence>
<name>A0A5R9GGK0_9BACL</name>
<dbReference type="PANTHER" id="PTHR43649:SF31">
    <property type="entry name" value="SN-GLYCEROL-3-PHOSPHATE-BINDING PERIPLASMIC PROTEIN UGPB"/>
    <property type="match status" value="1"/>
</dbReference>
<dbReference type="OrthoDB" id="2509190at2"/>
<dbReference type="SUPFAM" id="SSF53850">
    <property type="entry name" value="Periplasmic binding protein-like II"/>
    <property type="match status" value="1"/>
</dbReference>
<evidence type="ECO:0000313" key="8">
    <source>
        <dbReference type="Proteomes" id="UP000309676"/>
    </source>
</evidence>
<dbReference type="Proteomes" id="UP000309676">
    <property type="component" value="Unassembled WGS sequence"/>
</dbReference>
<keyword evidence="8" id="KW-1185">Reference proteome</keyword>
<evidence type="ECO:0000313" key="7">
    <source>
        <dbReference type="EMBL" id="TLS51863.1"/>
    </source>
</evidence>
<dbReference type="PANTHER" id="PTHR43649">
    <property type="entry name" value="ARABINOSE-BINDING PROTEIN-RELATED"/>
    <property type="match status" value="1"/>
</dbReference>
<sequence length="453" mass="49225">MKNKMKAVVMGMFAATMIVGCSGAGGAGEEAQSPPAETPTPTENAPDPAPAPAEFDPSSATGEIVISVNFSEADFKRRYIDIINKQFPNVTVKQLVTSKDFTFADVVASNTQMDIIDQGITNLKSILDLNLALDLDPLVKEQNIDLNRFDPFIVDDIRSYAANGELYLIPYTIQPFVLHYNKAIFDKFGVDYPKPNSTWEELIELSKELSRTQDGVNYRGLHAGINVNRLQMQLSLPYVDAASGKSVVGSNEGWSKLFQTYKDIYGVPGNFPEGATFGDGNNAFIKDQNLAMFPHLISVHSSAWVEAINAGMDIGVTTYPVFKDAPGIGTGLFGGGLAISTTSKQPELALEIIKYYTSDEVQSELATLGLATPLVNPDVRNKLYEGNEVASLVDVNVLYENQFAAPYAKSKWDAAAATKVTEGLTRVVTENVDINTVLREVDEAVNQAISENP</sequence>
<dbReference type="RefSeq" id="WP_138194570.1">
    <property type="nucleotide sequence ID" value="NZ_VCIW01000007.1"/>
</dbReference>
<evidence type="ECO:0000256" key="6">
    <source>
        <dbReference type="SAM" id="SignalP"/>
    </source>
</evidence>
<evidence type="ECO:0000256" key="3">
    <source>
        <dbReference type="ARBA" id="ARBA00022448"/>
    </source>
</evidence>
<keyword evidence="4 6" id="KW-0732">Signal</keyword>
<feature type="compositionally biased region" description="Low complexity" evidence="5">
    <location>
        <begin position="29"/>
        <end position="56"/>
    </location>
</feature>
<protein>
    <submittedName>
        <fullName evidence="7">Extracellular solute-binding protein</fullName>
    </submittedName>
</protein>
<dbReference type="EMBL" id="VCIW01000007">
    <property type="protein sequence ID" value="TLS51863.1"/>
    <property type="molecule type" value="Genomic_DNA"/>
</dbReference>
<dbReference type="PROSITE" id="PS51257">
    <property type="entry name" value="PROKAR_LIPOPROTEIN"/>
    <property type="match status" value="1"/>
</dbReference>
<dbReference type="InterPro" id="IPR006059">
    <property type="entry name" value="SBP"/>
</dbReference>
<evidence type="ECO:0000256" key="5">
    <source>
        <dbReference type="SAM" id="MobiDB-lite"/>
    </source>
</evidence>
<dbReference type="GO" id="GO:0030313">
    <property type="term" value="C:cell envelope"/>
    <property type="evidence" value="ECO:0007669"/>
    <property type="project" value="UniProtKB-SubCell"/>
</dbReference>
<proteinExistence type="inferred from homology"/>
<gene>
    <name evidence="7" type="ORF">FE782_13215</name>
</gene>
<comment type="subcellular location">
    <subcellularLocation>
        <location evidence="1">Cell envelope</location>
    </subcellularLocation>
</comment>
<feature type="signal peptide" evidence="6">
    <location>
        <begin position="1"/>
        <end position="27"/>
    </location>
</feature>
<accession>A0A5R9GGK0</accession>
<dbReference type="Gene3D" id="3.40.190.10">
    <property type="entry name" value="Periplasmic binding protein-like II"/>
    <property type="match status" value="1"/>
</dbReference>
<dbReference type="AlphaFoldDB" id="A0A5R9GGK0"/>
<dbReference type="Pfam" id="PF01547">
    <property type="entry name" value="SBP_bac_1"/>
    <property type="match status" value="1"/>
</dbReference>
<comment type="similarity">
    <text evidence="2">Belongs to the bacterial solute-binding protein 1 family.</text>
</comment>